<dbReference type="InterPro" id="IPR012334">
    <property type="entry name" value="Pectin_lyas_fold"/>
</dbReference>
<name>A0A852TKD1_9BACI</name>
<accession>A0A852TKD1</accession>
<dbReference type="InterPro" id="IPR024535">
    <property type="entry name" value="RHGA/B-epi-like_pectate_lyase"/>
</dbReference>
<protein>
    <recommendedName>
        <fullName evidence="1">Rhamnogalacturonase A/B/Epimerase-like pectate lyase domain-containing protein</fullName>
    </recommendedName>
</protein>
<evidence type="ECO:0000313" key="3">
    <source>
        <dbReference type="Proteomes" id="UP000548423"/>
    </source>
</evidence>
<dbReference type="AlphaFoldDB" id="A0A852TKD1"/>
<comment type="caution">
    <text evidence="2">The sequence shown here is derived from an EMBL/GenBank/DDBJ whole genome shotgun (WGS) entry which is preliminary data.</text>
</comment>
<dbReference type="SUPFAM" id="SSF51126">
    <property type="entry name" value="Pectin lyase-like"/>
    <property type="match status" value="1"/>
</dbReference>
<reference evidence="3" key="2">
    <citation type="submission" date="2020-08" db="EMBL/GenBank/DDBJ databases">
        <title>The Agave Microbiome: Exploring the role of microbial communities in plant adaptations to desert environments.</title>
        <authorList>
            <person name="Partida-Martinez L.P."/>
        </authorList>
    </citation>
    <scope>NUCLEOTIDE SEQUENCE [LARGE SCALE GENOMIC DNA]</scope>
    <source>
        <strain evidence="3">AT2.8</strain>
    </source>
</reference>
<organism evidence="2 3">
    <name type="scientific">Neobacillus niacini</name>
    <dbReference type="NCBI Taxonomy" id="86668"/>
    <lineage>
        <taxon>Bacteria</taxon>
        <taxon>Bacillati</taxon>
        <taxon>Bacillota</taxon>
        <taxon>Bacilli</taxon>
        <taxon>Bacillales</taxon>
        <taxon>Bacillaceae</taxon>
        <taxon>Neobacillus</taxon>
    </lineage>
</organism>
<dbReference type="EMBL" id="JACCBX010000012">
    <property type="protein sequence ID" value="NYE08156.1"/>
    <property type="molecule type" value="Genomic_DNA"/>
</dbReference>
<dbReference type="InterPro" id="IPR011050">
    <property type="entry name" value="Pectin_lyase_fold/virulence"/>
</dbReference>
<evidence type="ECO:0000259" key="1">
    <source>
        <dbReference type="Pfam" id="PF12708"/>
    </source>
</evidence>
<gene>
    <name evidence="2" type="ORF">F4694_004999</name>
</gene>
<reference evidence="3" key="1">
    <citation type="submission" date="2020-07" db="EMBL/GenBank/DDBJ databases">
        <authorList>
            <person name="Partida-Martinez L."/>
            <person name="Huntemann M."/>
            <person name="Clum A."/>
            <person name="Wang J."/>
            <person name="Palaniappan K."/>
            <person name="Ritter S."/>
            <person name="Chen I.-M."/>
            <person name="Stamatis D."/>
            <person name="Reddy T."/>
            <person name="O'Malley R."/>
            <person name="Daum C."/>
            <person name="Shapiro N."/>
            <person name="Ivanova N."/>
            <person name="Kyrpides N."/>
            <person name="Woyke T."/>
        </authorList>
    </citation>
    <scope>NUCLEOTIDE SEQUENCE [LARGE SCALE GENOMIC DNA]</scope>
    <source>
        <strain evidence="3">AT2.8</strain>
    </source>
</reference>
<dbReference type="Pfam" id="PF12708">
    <property type="entry name" value="Pect-lyase_RHGA_epim"/>
    <property type="match status" value="1"/>
</dbReference>
<sequence>MIFLDKDHDPRKNGELLSVISEKQIDIEAVIKETEQLFQQCHMNKPAPQFNKEPKEVSFFKRMMEHIFRLFARPFNLLKPTPVYIDSDGNVFPKWKPKLDDQYKKLISRITREVNIIDFGGIGDGKSDNTTAFKRALGNGRVRVNIPEGVFMTKGIRLPSWTCLVGAGKGKTTIKLHERAPKGTRLITNANHWNGNHHLYVQGLSLDWNVERLGDVKKTCTWGNHSSCLTYANVSYGWVKDVEAINPGLHCFDISSTLYNYAGDGYRAKGGSQYVWLDNLNGYGFGDDGITTHHSDYIFISNSHMCDPSGLAHQKGFSNSNGFEIDDGSRNVLLVNNSSARCFGGIEIKAHQNSSAASNVQIVGHISLNDNRSYNFRHIGHHKSTDRESQSAYNITAVNLAAIKPIFTDLYKESKPRGLVVSGYKNVVVNQFTLIGDPDYDYRRIPIIAIQYRARNVVLNNISVKDFKSASAAIKVYGGENRADSISINHVEVRDSALKAIDIGKDVEDIRINV</sequence>
<dbReference type="Proteomes" id="UP000548423">
    <property type="component" value="Unassembled WGS sequence"/>
</dbReference>
<evidence type="ECO:0000313" key="2">
    <source>
        <dbReference type="EMBL" id="NYE08156.1"/>
    </source>
</evidence>
<feature type="domain" description="Rhamnogalacturonase A/B/Epimerase-like pectate lyase" evidence="1">
    <location>
        <begin position="114"/>
        <end position="345"/>
    </location>
</feature>
<dbReference type="SMART" id="SM00710">
    <property type="entry name" value="PbH1"/>
    <property type="match status" value="7"/>
</dbReference>
<dbReference type="InterPro" id="IPR006626">
    <property type="entry name" value="PbH1"/>
</dbReference>
<proteinExistence type="predicted"/>
<dbReference type="Gene3D" id="2.160.20.10">
    <property type="entry name" value="Single-stranded right-handed beta-helix, Pectin lyase-like"/>
    <property type="match status" value="1"/>
</dbReference>